<gene>
    <name evidence="11" type="ORF">Back11_20170</name>
</gene>
<reference evidence="11 12" key="1">
    <citation type="submission" date="2018-11" db="EMBL/GenBank/DDBJ databases">
        <title>Complete genome sequence of Paenibacillus baekrokdamisoli strain KCTC 33723.</title>
        <authorList>
            <person name="Kang S.W."/>
            <person name="Lee K.C."/>
            <person name="Kim K.K."/>
            <person name="Kim J.S."/>
            <person name="Kim D.S."/>
            <person name="Ko S.H."/>
            <person name="Yang S.H."/>
            <person name="Lee J.S."/>
        </authorList>
    </citation>
    <scope>NUCLEOTIDE SEQUENCE [LARGE SCALE GENOMIC DNA]</scope>
    <source>
        <strain evidence="11 12">KCTC 33723</strain>
    </source>
</reference>
<evidence type="ECO:0000256" key="1">
    <source>
        <dbReference type="ARBA" id="ARBA00004651"/>
    </source>
</evidence>
<feature type="transmembrane region" description="Helical" evidence="9">
    <location>
        <begin position="27"/>
        <end position="51"/>
    </location>
</feature>
<dbReference type="KEGG" id="pbk:Back11_20170"/>
<dbReference type="InterPro" id="IPR033479">
    <property type="entry name" value="dCache_1"/>
</dbReference>
<dbReference type="EMBL" id="AP019308">
    <property type="protein sequence ID" value="BBH20672.1"/>
    <property type="molecule type" value="Genomic_DNA"/>
</dbReference>
<evidence type="ECO:0000256" key="2">
    <source>
        <dbReference type="ARBA" id="ARBA00022475"/>
    </source>
</evidence>
<keyword evidence="12" id="KW-1185">Reference proteome</keyword>
<dbReference type="PANTHER" id="PTHR34220:SF7">
    <property type="entry name" value="SENSOR HISTIDINE KINASE YPDA"/>
    <property type="match status" value="1"/>
</dbReference>
<dbReference type="InterPro" id="IPR010559">
    <property type="entry name" value="Sig_transdc_His_kin_internal"/>
</dbReference>
<dbReference type="InterPro" id="IPR036890">
    <property type="entry name" value="HATPase_C_sf"/>
</dbReference>
<protein>
    <submittedName>
        <fullName evidence="11">Sensor histidine kinase</fullName>
    </submittedName>
</protein>
<dbReference type="Gene3D" id="1.10.8.500">
    <property type="entry name" value="HAMP domain in histidine kinase"/>
    <property type="match status" value="1"/>
</dbReference>
<evidence type="ECO:0000256" key="6">
    <source>
        <dbReference type="ARBA" id="ARBA00022777"/>
    </source>
</evidence>
<dbReference type="AlphaFoldDB" id="A0A3G9IQW8"/>
<dbReference type="SUPFAM" id="SSF55874">
    <property type="entry name" value="ATPase domain of HSP90 chaperone/DNA topoisomerase II/histidine kinase"/>
    <property type="match status" value="1"/>
</dbReference>
<keyword evidence="3" id="KW-0597">Phosphoprotein</keyword>
<keyword evidence="4" id="KW-0808">Transferase</keyword>
<name>A0A3G9IQW8_9BACL</name>
<organism evidence="11 12">
    <name type="scientific">Paenibacillus baekrokdamisoli</name>
    <dbReference type="NCBI Taxonomy" id="1712516"/>
    <lineage>
        <taxon>Bacteria</taxon>
        <taxon>Bacillati</taxon>
        <taxon>Bacillota</taxon>
        <taxon>Bacilli</taxon>
        <taxon>Bacillales</taxon>
        <taxon>Paenibacillaceae</taxon>
        <taxon>Paenibacillus</taxon>
    </lineage>
</organism>
<sequence length="618" mass="70950">MIQMESRNVQMTMFKSRLLNLSLKYKLIIAFSCFIIASFLIIGGALSWLYVDSNRSMILDAAVENNKQIVKNIDTSLNPLLRISMFPVQDRSIFQVMKKDYTTYPYPLYEREKDFDTINQIIRNGMLLYTDLIDSVIIYQNKNKIVVGRSNGDYMDHHYLQNEFINEPYVQKILQKNGLYVPVGVHPDKLVSFHNDPVVSIGRAVVDPYTKENLGFIMLNIGVDKLKTLWSDIHFTDHTKFYLIDDNRNIIYSKNRSEIGQAAAHVLGKDFEPISSNEEETRGNKDNYIMTSKSNTSNWIAVTIIPKNELFSLLDVMLRTIMISLLIFLGLSILASIYIATSITKPLSILERKMKLVSQGNLDVKMDVRHGEIGKINLTVDHMLTDIRRMIDKIYKDEQEKKQLELLALQSQIRPHFMYNTLNVIKWMAKIQGSTGIEEALTAFSSVIKFTAKAESDYVTIQEEIDFIQNYTKILDFRYLNKFEVSYHIQPSVLHYKTLKFLLQPLVENAVFHGFDDIDYKGKLKIEIYEESDVVIMVVSDNGRGMSRTEQEGLNQQASIDKLNSIGLNNIRKRIQLNFGEGYGLWITSEEMNGTTAKIVIPTMKSETKTEQSGAGES</sequence>
<dbReference type="Pfam" id="PF02743">
    <property type="entry name" value="dCache_1"/>
    <property type="match status" value="1"/>
</dbReference>
<dbReference type="InterPro" id="IPR050640">
    <property type="entry name" value="Bact_2-comp_sensor_kinase"/>
</dbReference>
<keyword evidence="2" id="KW-1003">Cell membrane</keyword>
<evidence type="ECO:0000256" key="3">
    <source>
        <dbReference type="ARBA" id="ARBA00022553"/>
    </source>
</evidence>
<keyword evidence="5 9" id="KW-0812">Transmembrane</keyword>
<dbReference type="GO" id="GO:0000155">
    <property type="term" value="F:phosphorelay sensor kinase activity"/>
    <property type="evidence" value="ECO:0007669"/>
    <property type="project" value="InterPro"/>
</dbReference>
<proteinExistence type="predicted"/>
<feature type="domain" description="HAMP" evidence="10">
    <location>
        <begin position="341"/>
        <end position="392"/>
    </location>
</feature>
<dbReference type="RefSeq" id="WP_260182475.1">
    <property type="nucleotide sequence ID" value="NZ_JACHXC010000005.1"/>
</dbReference>
<evidence type="ECO:0000256" key="4">
    <source>
        <dbReference type="ARBA" id="ARBA00022679"/>
    </source>
</evidence>
<dbReference type="SUPFAM" id="SSF158472">
    <property type="entry name" value="HAMP domain-like"/>
    <property type="match status" value="1"/>
</dbReference>
<evidence type="ECO:0000259" key="10">
    <source>
        <dbReference type="PROSITE" id="PS50885"/>
    </source>
</evidence>
<dbReference type="Gene3D" id="3.30.565.10">
    <property type="entry name" value="Histidine kinase-like ATPase, C-terminal domain"/>
    <property type="match status" value="1"/>
</dbReference>
<evidence type="ECO:0000256" key="7">
    <source>
        <dbReference type="ARBA" id="ARBA00022989"/>
    </source>
</evidence>
<accession>A0A3G9IQW8</accession>
<evidence type="ECO:0000313" key="11">
    <source>
        <dbReference type="EMBL" id="BBH20672.1"/>
    </source>
</evidence>
<dbReference type="InterPro" id="IPR003660">
    <property type="entry name" value="HAMP_dom"/>
</dbReference>
<dbReference type="CDD" id="cd06225">
    <property type="entry name" value="HAMP"/>
    <property type="match status" value="1"/>
</dbReference>
<evidence type="ECO:0000256" key="8">
    <source>
        <dbReference type="ARBA" id="ARBA00023136"/>
    </source>
</evidence>
<comment type="subcellular location">
    <subcellularLocation>
        <location evidence="1">Cell membrane</location>
        <topology evidence="1">Multi-pass membrane protein</topology>
    </subcellularLocation>
</comment>
<dbReference type="Gene3D" id="3.30.450.20">
    <property type="entry name" value="PAS domain"/>
    <property type="match status" value="1"/>
</dbReference>
<keyword evidence="8 9" id="KW-0472">Membrane</keyword>
<keyword evidence="7 9" id="KW-1133">Transmembrane helix</keyword>
<dbReference type="PANTHER" id="PTHR34220">
    <property type="entry name" value="SENSOR HISTIDINE KINASE YPDA"/>
    <property type="match status" value="1"/>
</dbReference>
<keyword evidence="6 11" id="KW-0418">Kinase</keyword>
<dbReference type="InterPro" id="IPR003594">
    <property type="entry name" value="HATPase_dom"/>
</dbReference>
<evidence type="ECO:0000256" key="9">
    <source>
        <dbReference type="SAM" id="Phobius"/>
    </source>
</evidence>
<dbReference type="Proteomes" id="UP000275368">
    <property type="component" value="Chromosome"/>
</dbReference>
<evidence type="ECO:0000313" key="12">
    <source>
        <dbReference type="Proteomes" id="UP000275368"/>
    </source>
</evidence>
<evidence type="ECO:0000256" key="5">
    <source>
        <dbReference type="ARBA" id="ARBA00022692"/>
    </source>
</evidence>
<dbReference type="Pfam" id="PF06580">
    <property type="entry name" value="His_kinase"/>
    <property type="match status" value="1"/>
</dbReference>
<dbReference type="PROSITE" id="PS50885">
    <property type="entry name" value="HAMP"/>
    <property type="match status" value="1"/>
</dbReference>
<dbReference type="Pfam" id="PF02518">
    <property type="entry name" value="HATPase_c"/>
    <property type="match status" value="1"/>
</dbReference>
<feature type="transmembrane region" description="Helical" evidence="9">
    <location>
        <begin position="316"/>
        <end position="340"/>
    </location>
</feature>
<dbReference type="GO" id="GO:0005886">
    <property type="term" value="C:plasma membrane"/>
    <property type="evidence" value="ECO:0007669"/>
    <property type="project" value="UniProtKB-SubCell"/>
</dbReference>
<dbReference type="SMART" id="SM00304">
    <property type="entry name" value="HAMP"/>
    <property type="match status" value="1"/>
</dbReference>